<protein>
    <submittedName>
        <fullName evidence="3">Uncharacterized protein</fullName>
    </submittedName>
</protein>
<feature type="compositionally biased region" description="Polar residues" evidence="2">
    <location>
        <begin position="1"/>
        <end position="18"/>
    </location>
</feature>
<sequence>MASHRNNQLATPGYSTPSREYAESRGHPRRRKFEDSNSPLRIRPFEDCEDVFSFNKEVAARLEMQRKAEREREMKQEILQKIKALDQETWLFNIPGACFCPRYSNL</sequence>
<accession>A0AAU9JF53</accession>
<evidence type="ECO:0000313" key="3">
    <source>
        <dbReference type="EMBL" id="CAG9324626.1"/>
    </source>
</evidence>
<organism evidence="3 4">
    <name type="scientific">Blepharisma stoltei</name>
    <dbReference type="NCBI Taxonomy" id="1481888"/>
    <lineage>
        <taxon>Eukaryota</taxon>
        <taxon>Sar</taxon>
        <taxon>Alveolata</taxon>
        <taxon>Ciliophora</taxon>
        <taxon>Postciliodesmatophora</taxon>
        <taxon>Heterotrichea</taxon>
        <taxon>Heterotrichida</taxon>
        <taxon>Blepharismidae</taxon>
        <taxon>Blepharisma</taxon>
    </lineage>
</organism>
<comment type="caution">
    <text evidence="3">The sequence shown here is derived from an EMBL/GenBank/DDBJ whole genome shotgun (WGS) entry which is preliminary data.</text>
</comment>
<evidence type="ECO:0000256" key="2">
    <source>
        <dbReference type="SAM" id="MobiDB-lite"/>
    </source>
</evidence>
<name>A0AAU9JF53_9CILI</name>
<keyword evidence="1" id="KW-0175">Coiled coil</keyword>
<proteinExistence type="predicted"/>
<reference evidence="3" key="1">
    <citation type="submission" date="2021-09" db="EMBL/GenBank/DDBJ databases">
        <authorList>
            <consortium name="AG Swart"/>
            <person name="Singh M."/>
            <person name="Singh A."/>
            <person name="Seah K."/>
            <person name="Emmerich C."/>
        </authorList>
    </citation>
    <scope>NUCLEOTIDE SEQUENCE</scope>
    <source>
        <strain evidence="3">ATCC30299</strain>
    </source>
</reference>
<gene>
    <name evidence="3" type="ORF">BSTOLATCC_MIC36412</name>
</gene>
<feature type="coiled-coil region" evidence="1">
    <location>
        <begin position="61"/>
        <end position="88"/>
    </location>
</feature>
<keyword evidence="4" id="KW-1185">Reference proteome</keyword>
<feature type="region of interest" description="Disordered" evidence="2">
    <location>
        <begin position="1"/>
        <end position="36"/>
    </location>
</feature>
<dbReference type="Proteomes" id="UP001162131">
    <property type="component" value="Unassembled WGS sequence"/>
</dbReference>
<evidence type="ECO:0000313" key="4">
    <source>
        <dbReference type="Proteomes" id="UP001162131"/>
    </source>
</evidence>
<dbReference type="AlphaFoldDB" id="A0AAU9JF53"/>
<evidence type="ECO:0000256" key="1">
    <source>
        <dbReference type="SAM" id="Coils"/>
    </source>
</evidence>
<dbReference type="EMBL" id="CAJZBQ010000036">
    <property type="protein sequence ID" value="CAG9324626.1"/>
    <property type="molecule type" value="Genomic_DNA"/>
</dbReference>